<dbReference type="AlphaFoldDB" id="A0A420IQU1"/>
<proteinExistence type="predicted"/>
<gene>
    <name evidence="2" type="ORF">GcC1_c18744o22</name>
</gene>
<evidence type="ECO:0000313" key="2">
    <source>
        <dbReference type="EMBL" id="RKF76894.1"/>
    </source>
</evidence>
<keyword evidence="1" id="KW-0732">Signal</keyword>
<feature type="signal peptide" evidence="1">
    <location>
        <begin position="1"/>
        <end position="19"/>
    </location>
</feature>
<accession>A0A420IQU1</accession>
<reference evidence="2 3" key="1">
    <citation type="journal article" date="2018" name="BMC Genomics">
        <title>Comparative genome analyses reveal sequence features reflecting distinct modes of host-adaptation between dicot and monocot powdery mildew.</title>
        <authorList>
            <person name="Wu Y."/>
            <person name="Ma X."/>
            <person name="Pan Z."/>
            <person name="Kale S.D."/>
            <person name="Song Y."/>
            <person name="King H."/>
            <person name="Zhang Q."/>
            <person name="Presley C."/>
            <person name="Deng X."/>
            <person name="Wei C.I."/>
            <person name="Xiao S."/>
        </authorList>
    </citation>
    <scope>NUCLEOTIDE SEQUENCE [LARGE SCALE GENOMIC DNA]</scope>
    <source>
        <strain evidence="2">UCSC1</strain>
    </source>
</reference>
<name>A0A420IQU1_9PEZI</name>
<evidence type="ECO:0000313" key="3">
    <source>
        <dbReference type="Proteomes" id="UP000285405"/>
    </source>
</evidence>
<protein>
    <submittedName>
        <fullName evidence="2">Uncharacterized protein</fullName>
    </submittedName>
</protein>
<dbReference type="Proteomes" id="UP000285405">
    <property type="component" value="Unassembled WGS sequence"/>
</dbReference>
<sequence>MRRHSLFFFLGRFINGALKLPCQGQGDWIINSGWEFRRQDYAGVRINYVFILVQILWR</sequence>
<feature type="chain" id="PRO_5019110118" evidence="1">
    <location>
        <begin position="20"/>
        <end position="58"/>
    </location>
</feature>
<organism evidence="2 3">
    <name type="scientific">Golovinomyces cichoracearum</name>
    <dbReference type="NCBI Taxonomy" id="62708"/>
    <lineage>
        <taxon>Eukaryota</taxon>
        <taxon>Fungi</taxon>
        <taxon>Dikarya</taxon>
        <taxon>Ascomycota</taxon>
        <taxon>Pezizomycotina</taxon>
        <taxon>Leotiomycetes</taxon>
        <taxon>Erysiphales</taxon>
        <taxon>Erysiphaceae</taxon>
        <taxon>Golovinomyces</taxon>
    </lineage>
</organism>
<evidence type="ECO:0000256" key="1">
    <source>
        <dbReference type="SAM" id="SignalP"/>
    </source>
</evidence>
<dbReference type="EMBL" id="MCBR01006835">
    <property type="protein sequence ID" value="RKF76894.1"/>
    <property type="molecule type" value="Genomic_DNA"/>
</dbReference>
<comment type="caution">
    <text evidence="2">The sequence shown here is derived from an EMBL/GenBank/DDBJ whole genome shotgun (WGS) entry which is preliminary data.</text>
</comment>